<dbReference type="Proteomes" id="UP001642484">
    <property type="component" value="Unassembled WGS sequence"/>
</dbReference>
<feature type="compositionally biased region" description="Acidic residues" evidence="4">
    <location>
        <begin position="165"/>
        <end position="183"/>
    </location>
</feature>
<dbReference type="PANTHER" id="PTHR24198:SF165">
    <property type="entry name" value="ANKYRIN REPEAT-CONTAINING PROTEIN-RELATED"/>
    <property type="match status" value="1"/>
</dbReference>
<dbReference type="Pfam" id="PF12796">
    <property type="entry name" value="Ank_2"/>
    <property type="match status" value="3"/>
</dbReference>
<feature type="repeat" description="ANK" evidence="3">
    <location>
        <begin position="973"/>
        <end position="1005"/>
    </location>
</feature>
<feature type="repeat" description="ANK" evidence="3">
    <location>
        <begin position="391"/>
        <end position="423"/>
    </location>
</feature>
<protein>
    <submittedName>
        <fullName evidence="5">Uncharacterized protein</fullName>
    </submittedName>
</protein>
<dbReference type="PROSITE" id="PS50297">
    <property type="entry name" value="ANK_REP_REGION"/>
    <property type="match status" value="6"/>
</dbReference>
<comment type="caution">
    <text evidence="5">The sequence shown here is derived from an EMBL/GenBank/DDBJ whole genome shotgun (WGS) entry which is preliminary data.</text>
</comment>
<feature type="repeat" description="ANK" evidence="3">
    <location>
        <begin position="706"/>
        <end position="738"/>
    </location>
</feature>
<dbReference type="EMBL" id="CAXAMN010000002">
    <property type="protein sequence ID" value="CAK8985519.1"/>
    <property type="molecule type" value="Genomic_DNA"/>
</dbReference>
<dbReference type="InterPro" id="IPR002110">
    <property type="entry name" value="Ankyrin_rpt"/>
</dbReference>
<accession>A0ABP0H8H8</accession>
<sequence length="1154" mass="127008">MLAPHLDPEKLEALSNALPVALKQCPRPPDLPDAEGKLLPPSRQQQLADEAVLADARKDKKQLAKREAVSKIFFAGGNPDEAIPLWRVTENCQERFFKCQKDFIDVAPTLKFVMQHARQLHPQAHVAHWGADTKLWHQETNLLVQHLKALIDLVRALRPEKLGLDDDMDSDSLADSDSEEDEAAAQIKAKEKEEKEKAEAEEIWFPPSELDIDDFKEAHQRLQKYGFPIADPDTVYEQIAKVAGSKEGSKAKPSSPKGDKADKRKSKIRKVLPLAVLANWCAHKGHPRPKEEEEEKVEEKPRTLWDEALAVRGHPDHLWAANNENALVECMSADEPDVELVKQLLSKPKVSVEAKEPTFGFTPIHFAARLGSIPLAALILDRNPEFVPDKMGNTPLHLAAKGGFNEFAKLLLPRKASLDAKNKNGWTPLTWACSGGHAAVATTLIAAKATVGVQDVDGRTEAMWAAKHGHSEALAVLLDKGFDLNISDKFGLAVADHAQDHLHLRLALLEAEQRNQALLKAAQRGSKDGVLQALEEGAYVDARDDQGWTALVWSMMGCCVDLGGRRIIKKADPVVLNECSEVLDHLHLQGDQVRRALEAALAGGLGAGERLLAAARINNFQVVKAELDVGAQVNSQTTEQLFTSLIFAAAHCNYQGAVMLIGRKANVHLTDLTGWSALHYAVQSGSLEMVSMLSAAKANLAQPTFDGTTTMHLAARSGLGSMVQLLYAGKVELNTNNSKSSCPVQEAARWGCAESLQVLLAYRANPRVKDSKGRSLLAISVAAGRNEAASALLRPLPNPAPLVPPENERAIVTAKGNATHDSKELLAKGILLRRRYLQAMAERAQRARKKEEEALKAEREAAEKAALQAELERAVREDEKRKAQRKGKGKPSDLPGPPVPPGPVTDRAETAPRESSKAASKSSEVAIAGGPERFTAADAKGRLPVHVAALSRRLDTMSLLLDLEADVNACDSEGNTPLQLVARTDDRWMVEVLLTYGADPELTNSKGETCFAFASQVMKDYINKWVQQKRFRGLVEFPLPPSPLHALYRVRVDCIPMLMYQEELEEQVLSFFAKLEFEKPLRVIVPRNPIHGWPLGFCYADYAEKQHALDICKAAKVEGIFMQRRRLNLTNQGAHYQYKENNENQLDQTQANKA</sequence>
<keyword evidence="2 3" id="KW-0040">ANK repeat</keyword>
<feature type="compositionally biased region" description="Basic and acidic residues" evidence="4">
    <location>
        <begin position="188"/>
        <end position="200"/>
    </location>
</feature>
<evidence type="ECO:0000256" key="1">
    <source>
        <dbReference type="ARBA" id="ARBA00022737"/>
    </source>
</evidence>
<proteinExistence type="predicted"/>
<feature type="compositionally biased region" description="Pro residues" evidence="4">
    <location>
        <begin position="894"/>
        <end position="903"/>
    </location>
</feature>
<gene>
    <name evidence="5" type="ORF">CCMP2556_LOCUS157</name>
</gene>
<feature type="repeat" description="ANK" evidence="3">
    <location>
        <begin position="457"/>
        <end position="489"/>
    </location>
</feature>
<organism evidence="5 6">
    <name type="scientific">Durusdinium trenchii</name>
    <dbReference type="NCBI Taxonomy" id="1381693"/>
    <lineage>
        <taxon>Eukaryota</taxon>
        <taxon>Sar</taxon>
        <taxon>Alveolata</taxon>
        <taxon>Dinophyceae</taxon>
        <taxon>Suessiales</taxon>
        <taxon>Symbiodiniaceae</taxon>
        <taxon>Durusdinium</taxon>
    </lineage>
</organism>
<feature type="compositionally biased region" description="Basic and acidic residues" evidence="4">
    <location>
        <begin position="906"/>
        <end position="916"/>
    </location>
</feature>
<dbReference type="SMART" id="SM00248">
    <property type="entry name" value="ANK"/>
    <property type="match status" value="13"/>
</dbReference>
<dbReference type="PANTHER" id="PTHR24198">
    <property type="entry name" value="ANKYRIN REPEAT AND PROTEIN KINASE DOMAIN-CONTAINING PROTEIN"/>
    <property type="match status" value="1"/>
</dbReference>
<name>A0ABP0H8H8_9DINO</name>
<keyword evidence="1" id="KW-0677">Repeat</keyword>
<reference evidence="5 6" key="1">
    <citation type="submission" date="2024-02" db="EMBL/GenBank/DDBJ databases">
        <authorList>
            <person name="Chen Y."/>
            <person name="Shah S."/>
            <person name="Dougan E. K."/>
            <person name="Thang M."/>
            <person name="Chan C."/>
        </authorList>
    </citation>
    <scope>NUCLEOTIDE SEQUENCE [LARGE SCALE GENOMIC DNA]</scope>
</reference>
<evidence type="ECO:0000256" key="3">
    <source>
        <dbReference type="PROSITE-ProRule" id="PRU00023"/>
    </source>
</evidence>
<keyword evidence="6" id="KW-1185">Reference proteome</keyword>
<feature type="region of interest" description="Disordered" evidence="4">
    <location>
        <begin position="165"/>
        <end position="201"/>
    </location>
</feature>
<evidence type="ECO:0000256" key="2">
    <source>
        <dbReference type="ARBA" id="ARBA00023043"/>
    </source>
</evidence>
<feature type="repeat" description="ANK" evidence="3">
    <location>
        <begin position="940"/>
        <end position="972"/>
    </location>
</feature>
<dbReference type="SUPFAM" id="SSF48403">
    <property type="entry name" value="Ankyrin repeat"/>
    <property type="match status" value="2"/>
</dbReference>
<evidence type="ECO:0000313" key="6">
    <source>
        <dbReference type="Proteomes" id="UP001642484"/>
    </source>
</evidence>
<feature type="repeat" description="ANK" evidence="3">
    <location>
        <begin position="424"/>
        <end position="456"/>
    </location>
</feature>
<feature type="region of interest" description="Disordered" evidence="4">
    <location>
        <begin position="243"/>
        <end position="266"/>
    </location>
</feature>
<feature type="compositionally biased region" description="Basic and acidic residues" evidence="4">
    <location>
        <begin position="872"/>
        <end position="881"/>
    </location>
</feature>
<feature type="repeat" description="ANK" evidence="3">
    <location>
        <begin position="673"/>
        <end position="705"/>
    </location>
</feature>
<dbReference type="PRINTS" id="PR01415">
    <property type="entry name" value="ANKYRIN"/>
</dbReference>
<evidence type="ECO:0000256" key="4">
    <source>
        <dbReference type="SAM" id="MobiDB-lite"/>
    </source>
</evidence>
<evidence type="ECO:0000313" key="5">
    <source>
        <dbReference type="EMBL" id="CAK8985519.1"/>
    </source>
</evidence>
<dbReference type="Gene3D" id="1.25.40.20">
    <property type="entry name" value="Ankyrin repeat-containing domain"/>
    <property type="match status" value="6"/>
</dbReference>
<feature type="region of interest" description="Disordered" evidence="4">
    <location>
        <begin position="872"/>
        <end position="926"/>
    </location>
</feature>
<dbReference type="InterPro" id="IPR036770">
    <property type="entry name" value="Ankyrin_rpt-contain_sf"/>
</dbReference>
<dbReference type="PROSITE" id="PS50088">
    <property type="entry name" value="ANK_REPEAT"/>
    <property type="match status" value="7"/>
</dbReference>